<sequence length="283" mass="31584">MEDHFEQGIRIIRDAYQKRLAMKDAEVMHLKSESQKKDTEIKNSQLRISQLEMQLSRADKRIAELSRSAQKLASFKQSVLQSFAEEDLEDVRDRVLNGTKGSDAVEDILERVKGFRLGSEESLQANGYQDNVGVQQSTSGVVDKRPALEHLESGSIPSFLPPPPKYTSPSPPTRYSEPAPAPIPNTSSNWPSGYDGSAGTPPTSIDDGAKSTSTVDGREFFRTARSVLSYDEFTQLLTNVKAYNNREQSRHRTVENVRQLVASKHRDVFEQFQRLLGVGAAGR</sequence>
<dbReference type="AlphaFoldDB" id="A0A139A8J4"/>
<name>A0A139A8J4_GONPJ</name>
<feature type="compositionally biased region" description="Pro residues" evidence="2">
    <location>
        <begin position="159"/>
        <end position="172"/>
    </location>
</feature>
<feature type="domain" description="At4g15545-like C-terminal" evidence="3">
    <location>
        <begin position="214"/>
        <end position="276"/>
    </location>
</feature>
<feature type="coiled-coil region" evidence="1">
    <location>
        <begin position="41"/>
        <end position="68"/>
    </location>
</feature>
<dbReference type="Pfam" id="PF25972">
    <property type="entry name" value="At4g15545_C"/>
    <property type="match status" value="1"/>
</dbReference>
<dbReference type="EMBL" id="KQ965782">
    <property type="protein sequence ID" value="KXS13121.1"/>
    <property type="molecule type" value="Genomic_DNA"/>
</dbReference>
<dbReference type="Proteomes" id="UP000070544">
    <property type="component" value="Unassembled WGS sequence"/>
</dbReference>
<dbReference type="OrthoDB" id="5599468at2759"/>
<keyword evidence="5" id="KW-1185">Reference proteome</keyword>
<dbReference type="InterPro" id="IPR058935">
    <property type="entry name" value="At4g15545-like_C"/>
</dbReference>
<dbReference type="STRING" id="1344416.A0A139A8J4"/>
<gene>
    <name evidence="4" type="ORF">M427DRAFT_59016</name>
</gene>
<evidence type="ECO:0000256" key="1">
    <source>
        <dbReference type="SAM" id="Coils"/>
    </source>
</evidence>
<keyword evidence="1" id="KW-0175">Coiled coil</keyword>
<reference evidence="4 5" key="1">
    <citation type="journal article" date="2015" name="Genome Biol. Evol.">
        <title>Phylogenomic analyses indicate that early fungi evolved digesting cell walls of algal ancestors of land plants.</title>
        <authorList>
            <person name="Chang Y."/>
            <person name="Wang S."/>
            <person name="Sekimoto S."/>
            <person name="Aerts A.L."/>
            <person name="Choi C."/>
            <person name="Clum A."/>
            <person name="LaButti K.M."/>
            <person name="Lindquist E.A."/>
            <person name="Yee Ngan C."/>
            <person name="Ohm R.A."/>
            <person name="Salamov A.A."/>
            <person name="Grigoriev I.V."/>
            <person name="Spatafora J.W."/>
            <person name="Berbee M.L."/>
        </authorList>
    </citation>
    <scope>NUCLEOTIDE SEQUENCE [LARGE SCALE GENOMIC DNA]</scope>
    <source>
        <strain evidence="4 5">JEL478</strain>
    </source>
</reference>
<protein>
    <recommendedName>
        <fullName evidence="3">At4g15545-like C-terminal domain-containing protein</fullName>
    </recommendedName>
</protein>
<dbReference type="OMA" id="YKTRVSG"/>
<dbReference type="PANTHER" id="PTHR47383">
    <property type="entry name" value="OS03G0659800 PROTEIN"/>
    <property type="match status" value="1"/>
</dbReference>
<proteinExistence type="predicted"/>
<dbReference type="PANTHER" id="PTHR47383:SF8">
    <property type="entry name" value="OS01G0768300 PROTEIN"/>
    <property type="match status" value="1"/>
</dbReference>
<feature type="region of interest" description="Disordered" evidence="2">
    <location>
        <begin position="152"/>
        <end position="213"/>
    </location>
</feature>
<evidence type="ECO:0000259" key="3">
    <source>
        <dbReference type="Pfam" id="PF25972"/>
    </source>
</evidence>
<evidence type="ECO:0000313" key="4">
    <source>
        <dbReference type="EMBL" id="KXS13121.1"/>
    </source>
</evidence>
<organism evidence="4 5">
    <name type="scientific">Gonapodya prolifera (strain JEL478)</name>
    <name type="common">Monoblepharis prolifera</name>
    <dbReference type="NCBI Taxonomy" id="1344416"/>
    <lineage>
        <taxon>Eukaryota</taxon>
        <taxon>Fungi</taxon>
        <taxon>Fungi incertae sedis</taxon>
        <taxon>Chytridiomycota</taxon>
        <taxon>Chytridiomycota incertae sedis</taxon>
        <taxon>Monoblepharidomycetes</taxon>
        <taxon>Monoblepharidales</taxon>
        <taxon>Gonapodyaceae</taxon>
        <taxon>Gonapodya</taxon>
    </lineage>
</organism>
<accession>A0A139A8J4</accession>
<evidence type="ECO:0000256" key="2">
    <source>
        <dbReference type="SAM" id="MobiDB-lite"/>
    </source>
</evidence>
<evidence type="ECO:0000313" key="5">
    <source>
        <dbReference type="Proteomes" id="UP000070544"/>
    </source>
</evidence>
<dbReference type="InterPro" id="IPR058936">
    <property type="entry name" value="At4g15545-like"/>
</dbReference>